<reference evidence="1 2" key="1">
    <citation type="journal article" date="2012" name="BMC Genomics">
        <title>Tools to kill: Genome of one of the most destructive plant pathogenic fungi Macrophomina phaseolina.</title>
        <authorList>
            <person name="Islam M.S."/>
            <person name="Haque M.S."/>
            <person name="Islam M.M."/>
            <person name="Emdad E.M."/>
            <person name="Halim A."/>
            <person name="Hossen Q.M.M."/>
            <person name="Hossain M.Z."/>
            <person name="Ahmed B."/>
            <person name="Rahim S."/>
            <person name="Rahman M.S."/>
            <person name="Alam M.M."/>
            <person name="Hou S."/>
            <person name="Wan X."/>
            <person name="Saito J.A."/>
            <person name="Alam M."/>
        </authorList>
    </citation>
    <scope>NUCLEOTIDE SEQUENCE [LARGE SCALE GENOMIC DNA]</scope>
    <source>
        <strain evidence="1 2">MS6</strain>
    </source>
</reference>
<accession>K2RQY4</accession>
<evidence type="ECO:0000313" key="1">
    <source>
        <dbReference type="EMBL" id="EKG12574.1"/>
    </source>
</evidence>
<feature type="non-terminal residue" evidence="1">
    <location>
        <position position="1"/>
    </location>
</feature>
<dbReference type="AlphaFoldDB" id="K2RQY4"/>
<name>K2RQY4_MACPH</name>
<dbReference type="EMBL" id="AHHD01000447">
    <property type="protein sequence ID" value="EKG12574.1"/>
    <property type="molecule type" value="Genomic_DNA"/>
</dbReference>
<protein>
    <submittedName>
        <fullName evidence="1">Uncharacterized protein</fullName>
    </submittedName>
</protein>
<sequence>ACQPLLRVISKDDLSRSKVFLAPMYDSLESLRYCKANGDARVPRWRGSHHTLGNTEMFPSSTMRNQGTFARFAFVLAALTAD</sequence>
<gene>
    <name evidence="1" type="ORF">MPH_10324</name>
</gene>
<dbReference type="InParanoid" id="K2RQY4"/>
<comment type="caution">
    <text evidence="1">The sequence shown here is derived from an EMBL/GenBank/DDBJ whole genome shotgun (WGS) entry which is preliminary data.</text>
</comment>
<proteinExistence type="predicted"/>
<dbReference type="Proteomes" id="UP000007129">
    <property type="component" value="Unassembled WGS sequence"/>
</dbReference>
<dbReference type="VEuPathDB" id="FungiDB:MPH_10324"/>
<organism evidence="1 2">
    <name type="scientific">Macrophomina phaseolina (strain MS6)</name>
    <name type="common">Charcoal rot fungus</name>
    <dbReference type="NCBI Taxonomy" id="1126212"/>
    <lineage>
        <taxon>Eukaryota</taxon>
        <taxon>Fungi</taxon>
        <taxon>Dikarya</taxon>
        <taxon>Ascomycota</taxon>
        <taxon>Pezizomycotina</taxon>
        <taxon>Dothideomycetes</taxon>
        <taxon>Dothideomycetes incertae sedis</taxon>
        <taxon>Botryosphaeriales</taxon>
        <taxon>Botryosphaeriaceae</taxon>
        <taxon>Macrophomina</taxon>
    </lineage>
</organism>
<evidence type="ECO:0000313" key="2">
    <source>
        <dbReference type="Proteomes" id="UP000007129"/>
    </source>
</evidence>
<dbReference type="HOGENOM" id="CLU_2564651_0_0_1"/>